<dbReference type="Proteomes" id="UP001732700">
    <property type="component" value="Chromosome 3D"/>
</dbReference>
<proteinExistence type="predicted"/>
<dbReference type="EnsemblPlants" id="AVESA.00010b.r2.3DG0546090.1">
    <property type="protein sequence ID" value="AVESA.00010b.r2.3DG0546090.1.CDS"/>
    <property type="gene ID" value="AVESA.00010b.r2.3DG0546090"/>
</dbReference>
<protein>
    <submittedName>
        <fullName evidence="1">Uncharacterized protein</fullName>
    </submittedName>
</protein>
<name>A0ACD5VZX4_AVESA</name>
<accession>A0ACD5VZX4</accession>
<keyword evidence="2" id="KW-1185">Reference proteome</keyword>
<sequence length="511" mass="57833">MEIDKESQESVKKMQHTLSCDDVLTEVLIKDRFKSTREARSATTSVRFEGRALLDALCVHREILRRETEFLRREVKSRGFATLAGKKAYMEKRGRKISPLLPSESTEKRGRIVPPTKIVESVGVRLPHLVTTLQESLHLLLDESHHLRYRIQSLASILSKFSIPISEEVKKRLFVVSRAAVYVSRIMQISSRQDDGASSWRLHRVHWEFIWGSEMRSRDDFDDITTLSPMHFTPCTPGFAPYSATICPALQIYSLKIVQLNVNLKWPLYVYGVVAARDTVDRNRNVLFYCSRANPQLVTENDPFLRLTGPSRAIVSVKPITFEVELKIKYHELEEHQSRAPSILEWRSAKFCGTYLWRSMLDTTPLFHGYACSAELSLEQLPRAIQATIVSVRLVAGSWPSSYGCRVSCSLYDASEDKEVELLNCLSLDDVKKSPIGSDGCFALARNVVSAQLESTLKVVILGGSDSSHVEFLVQQYCQTSKASCSVVGCKVEVVVAWSLIVEDKMDLMLY</sequence>
<organism evidence="1 2">
    <name type="scientific">Avena sativa</name>
    <name type="common">Oat</name>
    <dbReference type="NCBI Taxonomy" id="4498"/>
    <lineage>
        <taxon>Eukaryota</taxon>
        <taxon>Viridiplantae</taxon>
        <taxon>Streptophyta</taxon>
        <taxon>Embryophyta</taxon>
        <taxon>Tracheophyta</taxon>
        <taxon>Spermatophyta</taxon>
        <taxon>Magnoliopsida</taxon>
        <taxon>Liliopsida</taxon>
        <taxon>Poales</taxon>
        <taxon>Poaceae</taxon>
        <taxon>BOP clade</taxon>
        <taxon>Pooideae</taxon>
        <taxon>Poodae</taxon>
        <taxon>Poeae</taxon>
        <taxon>Poeae Chloroplast Group 1 (Aveneae type)</taxon>
        <taxon>Aveninae</taxon>
        <taxon>Avena</taxon>
    </lineage>
</organism>
<reference evidence="1" key="1">
    <citation type="submission" date="2021-05" db="EMBL/GenBank/DDBJ databases">
        <authorList>
            <person name="Scholz U."/>
            <person name="Mascher M."/>
            <person name="Fiebig A."/>
        </authorList>
    </citation>
    <scope>NUCLEOTIDE SEQUENCE [LARGE SCALE GENOMIC DNA]</scope>
</reference>
<evidence type="ECO:0000313" key="2">
    <source>
        <dbReference type="Proteomes" id="UP001732700"/>
    </source>
</evidence>
<evidence type="ECO:0000313" key="1">
    <source>
        <dbReference type="EnsemblPlants" id="AVESA.00010b.r2.3DG0546090.1.CDS"/>
    </source>
</evidence>
<reference evidence="1" key="2">
    <citation type="submission" date="2025-09" db="UniProtKB">
        <authorList>
            <consortium name="EnsemblPlants"/>
        </authorList>
    </citation>
    <scope>IDENTIFICATION</scope>
</reference>